<reference evidence="1" key="2">
    <citation type="submission" date="2022-01" db="EMBL/GenBank/DDBJ databases">
        <authorList>
            <person name="Yamashiro T."/>
            <person name="Shiraishi A."/>
            <person name="Satake H."/>
            <person name="Nakayama K."/>
        </authorList>
    </citation>
    <scope>NUCLEOTIDE SEQUENCE</scope>
</reference>
<dbReference type="EMBL" id="BQNB010010404">
    <property type="protein sequence ID" value="GJS76817.1"/>
    <property type="molecule type" value="Genomic_DNA"/>
</dbReference>
<name>A0ABQ4YH84_9ASTR</name>
<comment type="caution">
    <text evidence="1">The sequence shown here is derived from an EMBL/GenBank/DDBJ whole genome shotgun (WGS) entry which is preliminary data.</text>
</comment>
<organism evidence="1 2">
    <name type="scientific">Tanacetum coccineum</name>
    <dbReference type="NCBI Taxonomy" id="301880"/>
    <lineage>
        <taxon>Eukaryota</taxon>
        <taxon>Viridiplantae</taxon>
        <taxon>Streptophyta</taxon>
        <taxon>Embryophyta</taxon>
        <taxon>Tracheophyta</taxon>
        <taxon>Spermatophyta</taxon>
        <taxon>Magnoliopsida</taxon>
        <taxon>eudicotyledons</taxon>
        <taxon>Gunneridae</taxon>
        <taxon>Pentapetalae</taxon>
        <taxon>asterids</taxon>
        <taxon>campanulids</taxon>
        <taxon>Asterales</taxon>
        <taxon>Asteraceae</taxon>
        <taxon>Asteroideae</taxon>
        <taxon>Anthemideae</taxon>
        <taxon>Anthemidinae</taxon>
        <taxon>Tanacetum</taxon>
    </lineage>
</organism>
<dbReference type="PANTHER" id="PTHR33116:SF78">
    <property type="entry name" value="OS12G0587133 PROTEIN"/>
    <property type="match status" value="1"/>
</dbReference>
<proteinExistence type="predicted"/>
<dbReference type="PANTHER" id="PTHR33116">
    <property type="entry name" value="REVERSE TRANSCRIPTASE ZINC-BINDING DOMAIN-CONTAINING PROTEIN-RELATED-RELATED"/>
    <property type="match status" value="1"/>
</dbReference>
<dbReference type="Proteomes" id="UP001151760">
    <property type="component" value="Unassembled WGS sequence"/>
</dbReference>
<evidence type="ECO:0008006" key="3">
    <source>
        <dbReference type="Google" id="ProtNLM"/>
    </source>
</evidence>
<gene>
    <name evidence="1" type="ORF">Tco_0726698</name>
</gene>
<keyword evidence="2" id="KW-1185">Reference proteome</keyword>
<evidence type="ECO:0000313" key="1">
    <source>
        <dbReference type="EMBL" id="GJS76817.1"/>
    </source>
</evidence>
<reference evidence="1" key="1">
    <citation type="journal article" date="2022" name="Int. J. Mol. Sci.">
        <title>Draft Genome of Tanacetum Coccineum: Genomic Comparison of Closely Related Tanacetum-Family Plants.</title>
        <authorList>
            <person name="Yamashiro T."/>
            <person name="Shiraishi A."/>
            <person name="Nakayama K."/>
            <person name="Satake H."/>
        </authorList>
    </citation>
    <scope>NUCLEOTIDE SEQUENCE</scope>
</reference>
<accession>A0ABQ4YH84</accession>
<sequence>MMIFSSHLQYVDDTLVFGDWSLPNANNLLRICKCVQNASGLRINHLKIKIYGVGVRNDEIERLTNFIRVSPGFLPFAYLGLPVGVNIKKTMYWNGIFEKIMMFSRAVFEGVRGFGSSNCAQCEDILPMNDDVIVVVNRGGNRNGVGGNMLVERKNTRNSNGFEVFHVLTIPSLPSWSSARPVPNSLEKRPLWSTYRVILELNDKSVPLDLVSHVRKSKEPLVDFRSFFDAIHRLGATKSTYIVANICYNTVLGPARDLLPDLAGPSQRNSANAIFCICMTIGNIFGFSSGSSGKRHSFYKKGLRSVADKCRKHWPKYRQLISCMEQDTTLVSALNRDKKGRNFKKR</sequence>
<protein>
    <recommendedName>
        <fullName evidence="3">Reverse transcriptase domain-containing protein</fullName>
    </recommendedName>
</protein>
<evidence type="ECO:0000313" key="2">
    <source>
        <dbReference type="Proteomes" id="UP001151760"/>
    </source>
</evidence>